<dbReference type="Proteomes" id="UP001340816">
    <property type="component" value="Chromosome"/>
</dbReference>
<evidence type="ECO:0000259" key="1">
    <source>
        <dbReference type="Pfam" id="PF08240"/>
    </source>
</evidence>
<feature type="domain" description="Alcohol dehydrogenase-like N-terminal" evidence="1">
    <location>
        <begin position="2"/>
        <end position="51"/>
    </location>
</feature>
<evidence type="ECO:0000313" key="2">
    <source>
        <dbReference type="EMBL" id="WSD21113.1"/>
    </source>
</evidence>
<name>A0ABZ1HV05_STRPH</name>
<accession>A0ABZ1HV05</accession>
<dbReference type="Pfam" id="PF08240">
    <property type="entry name" value="ADH_N"/>
    <property type="match status" value="1"/>
</dbReference>
<organism evidence="2 3">
    <name type="scientific">Streptomyces phaeochromogenes</name>
    <dbReference type="NCBI Taxonomy" id="1923"/>
    <lineage>
        <taxon>Bacteria</taxon>
        <taxon>Bacillati</taxon>
        <taxon>Actinomycetota</taxon>
        <taxon>Actinomycetes</taxon>
        <taxon>Kitasatosporales</taxon>
        <taxon>Streptomycetaceae</taxon>
        <taxon>Streptomyces</taxon>
        <taxon>Streptomyces phaeochromogenes group</taxon>
    </lineage>
</organism>
<gene>
    <name evidence="2" type="ORF">OHB35_52115</name>
</gene>
<keyword evidence="3" id="KW-1185">Reference proteome</keyword>
<dbReference type="SUPFAM" id="SSF50129">
    <property type="entry name" value="GroES-like"/>
    <property type="match status" value="1"/>
</dbReference>
<dbReference type="Gene3D" id="3.90.180.10">
    <property type="entry name" value="Medium-chain alcohol dehydrogenases, catalytic domain"/>
    <property type="match status" value="1"/>
</dbReference>
<evidence type="ECO:0000313" key="3">
    <source>
        <dbReference type="Proteomes" id="UP001340816"/>
    </source>
</evidence>
<proteinExistence type="predicted"/>
<reference evidence="2 3" key="1">
    <citation type="submission" date="2022-10" db="EMBL/GenBank/DDBJ databases">
        <title>The complete genomes of actinobacterial strains from the NBC collection.</title>
        <authorList>
            <person name="Joergensen T.S."/>
            <person name="Alvarez Arevalo M."/>
            <person name="Sterndorff E.B."/>
            <person name="Faurdal D."/>
            <person name="Vuksanovic O."/>
            <person name="Mourched A.-S."/>
            <person name="Charusanti P."/>
            <person name="Shaw S."/>
            <person name="Blin K."/>
            <person name="Weber T."/>
        </authorList>
    </citation>
    <scope>NUCLEOTIDE SEQUENCE [LARGE SCALE GENOMIC DNA]</scope>
    <source>
        <strain evidence="2 3">NBC 01752</strain>
    </source>
</reference>
<protein>
    <recommendedName>
        <fullName evidence="1">Alcohol dehydrogenase-like N-terminal domain-containing protein</fullName>
    </recommendedName>
</protein>
<sequence>MAVGVNSVDHSVRRGWLHRLFPATFPFALRSEAVGIVDWAGEGVTDISVGDGERAPAWRAGFMEASYAQWYVLYEAAVAWRACRSFSSRHRPPLVTMLCGT</sequence>
<dbReference type="EMBL" id="CP109135">
    <property type="protein sequence ID" value="WSD21113.1"/>
    <property type="molecule type" value="Genomic_DNA"/>
</dbReference>
<dbReference type="RefSeq" id="WP_326762657.1">
    <property type="nucleotide sequence ID" value="NZ_CP109135.1"/>
</dbReference>
<dbReference type="InterPro" id="IPR013154">
    <property type="entry name" value="ADH-like_N"/>
</dbReference>
<dbReference type="InterPro" id="IPR011032">
    <property type="entry name" value="GroES-like_sf"/>
</dbReference>